<dbReference type="Gene3D" id="2.60.40.290">
    <property type="match status" value="1"/>
</dbReference>
<evidence type="ECO:0000313" key="3">
    <source>
        <dbReference type="Proteomes" id="UP000075260"/>
    </source>
</evidence>
<dbReference type="EMBL" id="JEMA01000689">
    <property type="protein sequence ID" value="KYF67020.1"/>
    <property type="molecule type" value="Genomic_DNA"/>
</dbReference>
<dbReference type="GO" id="GO:0005975">
    <property type="term" value="P:carbohydrate metabolic process"/>
    <property type="evidence" value="ECO:0007669"/>
    <property type="project" value="InterPro"/>
</dbReference>
<dbReference type="Proteomes" id="UP000075260">
    <property type="component" value="Unassembled WGS sequence"/>
</dbReference>
<comment type="caution">
    <text evidence="2">The sequence shown here is derived from an EMBL/GenBank/DDBJ whole genome shotgun (WGS) entry which is preliminary data.</text>
</comment>
<feature type="domain" description="CBM2" evidence="1">
    <location>
        <begin position="122"/>
        <end position="224"/>
    </location>
</feature>
<name>A0A150QGF0_SORCE</name>
<evidence type="ECO:0000313" key="2">
    <source>
        <dbReference type="EMBL" id="KYF67020.1"/>
    </source>
</evidence>
<reference evidence="2 3" key="1">
    <citation type="submission" date="2014-02" db="EMBL/GenBank/DDBJ databases">
        <title>The small core and large imbalanced accessory genome model reveals a collaborative survival strategy of Sorangium cellulosum strains in nature.</title>
        <authorList>
            <person name="Han K."/>
            <person name="Peng R."/>
            <person name="Blom J."/>
            <person name="Li Y.-Z."/>
        </authorList>
    </citation>
    <scope>NUCLEOTIDE SEQUENCE [LARGE SCALE GENOMIC DNA]</scope>
    <source>
        <strain evidence="2 3">So0008-312</strain>
    </source>
</reference>
<dbReference type="Pfam" id="PF00553">
    <property type="entry name" value="CBM_2"/>
    <property type="match status" value="1"/>
</dbReference>
<dbReference type="SUPFAM" id="SSF49384">
    <property type="entry name" value="Carbohydrate-binding domain"/>
    <property type="match status" value="1"/>
</dbReference>
<sequence length="226" mass="24263">MGLIPASQVPPLRRHGGGLFDYCDLEIPSIEATVTIEQIQARLGVRTPGPATAQRDFHVAFIMEAHGRDLTDSELTYFNTLAEFATRPVPAGQPAPMLTHNWAPITRYFGNDTTWRTDIPDVPANPGAVTASITVNSTWDTGYCVEVAVTNGRRFDIGAWEVVIDLQQSAVISSWSADVDLAGSEMTAASLPYNGQLDPGASTSFGFCASKTGAAWQPQVVSAAHR</sequence>
<accession>A0A150QGF0</accession>
<dbReference type="InterPro" id="IPR012291">
    <property type="entry name" value="CBM2_carb-bd_dom_sf"/>
</dbReference>
<dbReference type="PROSITE" id="PS51173">
    <property type="entry name" value="CBM2"/>
    <property type="match status" value="1"/>
</dbReference>
<protein>
    <recommendedName>
        <fullName evidence="1">CBM2 domain-containing protein</fullName>
    </recommendedName>
</protein>
<dbReference type="AlphaFoldDB" id="A0A150QGF0"/>
<dbReference type="InterPro" id="IPR001919">
    <property type="entry name" value="CBD2"/>
</dbReference>
<dbReference type="GO" id="GO:0030247">
    <property type="term" value="F:polysaccharide binding"/>
    <property type="evidence" value="ECO:0007669"/>
    <property type="project" value="UniProtKB-UniRule"/>
</dbReference>
<gene>
    <name evidence="2" type="ORF">BE15_11925</name>
</gene>
<dbReference type="GO" id="GO:0004553">
    <property type="term" value="F:hydrolase activity, hydrolyzing O-glycosyl compounds"/>
    <property type="evidence" value="ECO:0007669"/>
    <property type="project" value="InterPro"/>
</dbReference>
<proteinExistence type="predicted"/>
<dbReference type="SMART" id="SM00637">
    <property type="entry name" value="CBD_II"/>
    <property type="match status" value="1"/>
</dbReference>
<evidence type="ECO:0000259" key="1">
    <source>
        <dbReference type="PROSITE" id="PS51173"/>
    </source>
</evidence>
<organism evidence="2 3">
    <name type="scientific">Sorangium cellulosum</name>
    <name type="common">Polyangium cellulosum</name>
    <dbReference type="NCBI Taxonomy" id="56"/>
    <lineage>
        <taxon>Bacteria</taxon>
        <taxon>Pseudomonadati</taxon>
        <taxon>Myxococcota</taxon>
        <taxon>Polyangia</taxon>
        <taxon>Polyangiales</taxon>
        <taxon>Polyangiaceae</taxon>
        <taxon>Sorangium</taxon>
    </lineage>
</organism>
<dbReference type="InterPro" id="IPR008965">
    <property type="entry name" value="CBM2/CBM3_carb-bd_dom_sf"/>
</dbReference>